<evidence type="ECO:0000313" key="1">
    <source>
        <dbReference type="EMBL" id="EEF45777.1"/>
    </source>
</evidence>
<organism evidence="1 2">
    <name type="scientific">Ricinus communis</name>
    <name type="common">Castor bean</name>
    <dbReference type="NCBI Taxonomy" id="3988"/>
    <lineage>
        <taxon>Eukaryota</taxon>
        <taxon>Viridiplantae</taxon>
        <taxon>Streptophyta</taxon>
        <taxon>Embryophyta</taxon>
        <taxon>Tracheophyta</taxon>
        <taxon>Spermatophyta</taxon>
        <taxon>Magnoliopsida</taxon>
        <taxon>eudicotyledons</taxon>
        <taxon>Gunneridae</taxon>
        <taxon>Pentapetalae</taxon>
        <taxon>rosids</taxon>
        <taxon>fabids</taxon>
        <taxon>Malpighiales</taxon>
        <taxon>Euphorbiaceae</taxon>
        <taxon>Acalyphoideae</taxon>
        <taxon>Acalypheae</taxon>
        <taxon>Ricinus</taxon>
    </lineage>
</organism>
<proteinExistence type="predicted"/>
<evidence type="ECO:0000313" key="2">
    <source>
        <dbReference type="Proteomes" id="UP000008311"/>
    </source>
</evidence>
<protein>
    <submittedName>
        <fullName evidence="1">Uncharacterized protein</fullName>
    </submittedName>
</protein>
<gene>
    <name evidence="1" type="ORF">RCOM_0797360</name>
</gene>
<accession>B9RRR7</accession>
<reference evidence="2" key="1">
    <citation type="journal article" date="2010" name="Nat. Biotechnol.">
        <title>Draft genome sequence of the oilseed species Ricinus communis.</title>
        <authorList>
            <person name="Chan A.P."/>
            <person name="Crabtree J."/>
            <person name="Zhao Q."/>
            <person name="Lorenzi H."/>
            <person name="Orvis J."/>
            <person name="Puiu D."/>
            <person name="Melake-Berhan A."/>
            <person name="Jones K.M."/>
            <person name="Redman J."/>
            <person name="Chen G."/>
            <person name="Cahoon E.B."/>
            <person name="Gedil M."/>
            <person name="Stanke M."/>
            <person name="Haas B.J."/>
            <person name="Wortman J.R."/>
            <person name="Fraser-Liggett C.M."/>
            <person name="Ravel J."/>
            <person name="Rabinowicz P.D."/>
        </authorList>
    </citation>
    <scope>NUCLEOTIDE SEQUENCE [LARGE SCALE GENOMIC DNA]</scope>
    <source>
        <strain evidence="2">cv. Hale</strain>
    </source>
</reference>
<dbReference type="AlphaFoldDB" id="B9RRR7"/>
<keyword evidence="2" id="KW-1185">Reference proteome</keyword>
<dbReference type="Proteomes" id="UP000008311">
    <property type="component" value="Unassembled WGS sequence"/>
</dbReference>
<dbReference type="InParanoid" id="B9RRR7"/>
<name>B9RRR7_RICCO</name>
<sequence>MLWTPSRQGAKLVNLLGLEKGAEAGAWAGVNKIGGKTFNFKWKCGTHEYD</sequence>
<dbReference type="EMBL" id="EQ973807">
    <property type="protein sequence ID" value="EEF45777.1"/>
    <property type="molecule type" value="Genomic_DNA"/>
</dbReference>